<keyword evidence="2" id="KW-1185">Reference proteome</keyword>
<accession>A0A1M5IWE9</accession>
<dbReference type="EMBL" id="FQUC01000021">
    <property type="protein sequence ID" value="SHG32465.1"/>
    <property type="molecule type" value="Genomic_DNA"/>
</dbReference>
<evidence type="ECO:0000313" key="2">
    <source>
        <dbReference type="Proteomes" id="UP000184480"/>
    </source>
</evidence>
<gene>
    <name evidence="1" type="ORF">SAMN05444362_12136</name>
</gene>
<name>A0A1M5IWE9_9BACT</name>
<evidence type="ECO:0000313" key="1">
    <source>
        <dbReference type="EMBL" id="SHG32465.1"/>
    </source>
</evidence>
<proteinExistence type="predicted"/>
<dbReference type="STRING" id="1346286.SAMN05444362_12136"/>
<dbReference type="OrthoDB" id="1100220at2"/>
<reference evidence="2" key="1">
    <citation type="submission" date="2016-11" db="EMBL/GenBank/DDBJ databases">
        <authorList>
            <person name="Varghese N."/>
            <person name="Submissions S."/>
        </authorList>
    </citation>
    <scope>NUCLEOTIDE SEQUENCE [LARGE SCALE GENOMIC DNA]</scope>
    <source>
        <strain evidence="2">DSM 27370</strain>
    </source>
</reference>
<protein>
    <submittedName>
        <fullName evidence="1">Uncharacterized protein</fullName>
    </submittedName>
</protein>
<organism evidence="1 2">
    <name type="scientific">Dysgonomonas macrotermitis</name>
    <dbReference type="NCBI Taxonomy" id="1346286"/>
    <lineage>
        <taxon>Bacteria</taxon>
        <taxon>Pseudomonadati</taxon>
        <taxon>Bacteroidota</taxon>
        <taxon>Bacteroidia</taxon>
        <taxon>Bacteroidales</taxon>
        <taxon>Dysgonomonadaceae</taxon>
        <taxon>Dysgonomonas</taxon>
    </lineage>
</organism>
<dbReference type="AlphaFoldDB" id="A0A1M5IWE9"/>
<dbReference type="RefSeq" id="WP_139262119.1">
    <property type="nucleotide sequence ID" value="NZ_BBXL01000026.1"/>
</dbReference>
<sequence>MNKPNYIATAKSDFSIKDYPFSQGVNYHFYIEDLSTKYFKSWIIGESEYFLINKDLFDIRPVEDRALTFKEIEALTNEKLSIPNDKEIVETKAILEQKLDYKPINRLDNLGVKEGYSEAINVLDSKIKDYNKTNINDLKTDQGRAIVMLAIDYLKGECSQKMLCNVPIKDR</sequence>
<dbReference type="Proteomes" id="UP000184480">
    <property type="component" value="Unassembled WGS sequence"/>
</dbReference>